<dbReference type="Gene3D" id="1.25.40.10">
    <property type="entry name" value="Tetratricopeptide repeat domain"/>
    <property type="match status" value="2"/>
</dbReference>
<feature type="repeat" description="TPR" evidence="1">
    <location>
        <begin position="666"/>
        <end position="699"/>
    </location>
</feature>
<comment type="caution">
    <text evidence="2">The sequence shown here is derived from an EMBL/GenBank/DDBJ whole genome shotgun (WGS) entry which is preliminary data.</text>
</comment>
<dbReference type="SUPFAM" id="SSF48452">
    <property type="entry name" value="TPR-like"/>
    <property type="match status" value="1"/>
</dbReference>
<organism evidence="2 3">
    <name type="scientific">Emcibacter nanhaiensis</name>
    <dbReference type="NCBI Taxonomy" id="1505037"/>
    <lineage>
        <taxon>Bacteria</taxon>
        <taxon>Pseudomonadati</taxon>
        <taxon>Pseudomonadota</taxon>
        <taxon>Alphaproteobacteria</taxon>
        <taxon>Emcibacterales</taxon>
        <taxon>Emcibacteraceae</taxon>
        <taxon>Emcibacter</taxon>
    </lineage>
</organism>
<dbReference type="EMBL" id="VFIY01000004">
    <property type="protein sequence ID" value="TPD62848.1"/>
    <property type="molecule type" value="Genomic_DNA"/>
</dbReference>
<evidence type="ECO:0000313" key="2">
    <source>
        <dbReference type="EMBL" id="TPD62848.1"/>
    </source>
</evidence>
<keyword evidence="1" id="KW-0802">TPR repeat</keyword>
<dbReference type="InterPro" id="IPR019734">
    <property type="entry name" value="TPR_rpt"/>
</dbReference>
<evidence type="ECO:0008006" key="4">
    <source>
        <dbReference type="Google" id="ProtNLM"/>
    </source>
</evidence>
<evidence type="ECO:0000313" key="3">
    <source>
        <dbReference type="Proteomes" id="UP000319148"/>
    </source>
</evidence>
<keyword evidence="3" id="KW-1185">Reference proteome</keyword>
<name>A0A501PRR5_9PROT</name>
<dbReference type="RefSeq" id="WP_139938098.1">
    <property type="nucleotide sequence ID" value="NZ_JBHSYP010000022.1"/>
</dbReference>
<accession>A0A501PRR5</accession>
<dbReference type="OrthoDB" id="7431909at2"/>
<proteinExistence type="predicted"/>
<dbReference type="AlphaFoldDB" id="A0A501PRR5"/>
<dbReference type="PROSITE" id="PS50005">
    <property type="entry name" value="TPR"/>
    <property type="match status" value="1"/>
</dbReference>
<protein>
    <recommendedName>
        <fullName evidence="4">Tetratricopeptide repeat protein</fullName>
    </recommendedName>
</protein>
<reference evidence="3" key="1">
    <citation type="submission" date="2019-06" db="EMBL/GenBank/DDBJ databases">
        <title>The complete genome of Emcibacter congregatus ZYLT.</title>
        <authorList>
            <person name="Zhao Z."/>
        </authorList>
    </citation>
    <scope>NUCLEOTIDE SEQUENCE [LARGE SCALE GENOMIC DNA]</scope>
    <source>
        <strain evidence="3">MCCC 1A06723</strain>
    </source>
</reference>
<gene>
    <name evidence="2" type="ORF">FIV46_01845</name>
</gene>
<dbReference type="Proteomes" id="UP000319148">
    <property type="component" value="Unassembled WGS sequence"/>
</dbReference>
<sequence length="975" mass="110645">MTFGNLRNIFSEQFHRIGIAIFALLLALAFTDTGAFAQDTVQVRNGDHPTFSRIVFDWNDPVEYSAAIIGDKLRLTFDQAATPDFGVLPVEPVRFLGDPSYSIEDGRLVVTMDLREPGRLHHFVMDNKVVIDVIQVAAQATAEEREEVAEEEYVDAVRKDPVKITSLSEQMVQSAPPASNADFAVRVSGTRDVPVLTYPWDREVKAAVFIRHNILWVVFEGKAVIDQSALSAWIGPNSTISSFQEVPHENATIFIYTLAPGYFVKATKEEHAWTVALKPNYSVAMLPIDIGQQRGSGNGENFFFSFEGVGSLFTVKDPIVGDRLFMATASEPSQGVIKSREYPEFRVLETAQGIAVELFSDQLDLVRYRNGVGISSEKGLSMSRSRLSSKFVMEKDEQADGEQTAEDVRLIDLSKWKAGLDRHADFNENRRELLYALSRVTDDERNQARWDLARFYLGNGFAADARGVLELMREQEPELLESPEYRAVLGVTNILSRRYEEAVKLLTHKGLATELDAYLWRSVAEEALGKDEKVLADYRKGSDILSLHEPRDRARFLLSAIRAAYRTGDLEFMADQMTILRKYPLSAEQLTELDYWQAKLTELSGNREKAEGEYDKVIKAGVRKTSAWAKLALVNSELESDKINAAEAIDRLEKLRFAWRGDDFELELLSRLGELYVQQNEYRTGLETLRQAATYFKNNDKTRELTKEMSAIYRDLFLEGEADRLAPIKAVALYNDYRELTPLGPDGDLMTRRLADRLVSVDLLDKAAEILDHQIKHRLKGIAQADVASRLAMIYILDNKPQEALKILRFTRQAQTPEDIERRRRLIEARALVELGSFEEAEVMLSEYQGTEVEQLRSDIYWKSENWPQVIAHSNSQLGSRWQSEQPLTPEERLTVLRLAVALSLADEDEGLATVRTHYMDHMRNGRYADAFEVITARQQRSGDDIRRLTQSIASVDRLETFMDAYRSEFASNSN</sequence>
<evidence type="ECO:0000256" key="1">
    <source>
        <dbReference type="PROSITE-ProRule" id="PRU00339"/>
    </source>
</evidence>
<dbReference type="InterPro" id="IPR011990">
    <property type="entry name" value="TPR-like_helical_dom_sf"/>
</dbReference>